<reference evidence="3 4" key="1">
    <citation type="submission" date="2018-08" db="EMBL/GenBank/DDBJ databases">
        <title>Whole genome sequence analysis of Dermacoccus abyssi bacteria isolated from Deep Mariana trench Micromonospora spp reveals genes involved in the environmental adaptation and production of secondary metabolites.</title>
        <authorList>
            <person name="Abdel-Mageed W.M."/>
            <person name="Lehri B."/>
            <person name="Nouioui I."/>
            <person name="Goodfellow I."/>
            <person name="Jaspars M."/>
            <person name="Karlyshev A."/>
        </authorList>
    </citation>
    <scope>NUCLEOTIDE SEQUENCE [LARGE SCALE GENOMIC DNA]</scope>
    <source>
        <strain evidence="3 4">MT1.1</strain>
    </source>
</reference>
<dbReference type="Pfam" id="PF00483">
    <property type="entry name" value="NTP_transferase"/>
    <property type="match status" value="1"/>
</dbReference>
<accession>A0A417ZAD5</accession>
<dbReference type="SUPFAM" id="SSF53448">
    <property type="entry name" value="Nucleotide-diphospho-sugar transferases"/>
    <property type="match status" value="1"/>
</dbReference>
<evidence type="ECO:0000259" key="2">
    <source>
        <dbReference type="Pfam" id="PF24894"/>
    </source>
</evidence>
<dbReference type="RefSeq" id="WP_118912478.1">
    <property type="nucleotide sequence ID" value="NZ_CBCRVH010000002.1"/>
</dbReference>
<organism evidence="3 4">
    <name type="scientific">Dermacoccus abyssi</name>
    <dbReference type="NCBI Taxonomy" id="322596"/>
    <lineage>
        <taxon>Bacteria</taxon>
        <taxon>Bacillati</taxon>
        <taxon>Actinomycetota</taxon>
        <taxon>Actinomycetes</taxon>
        <taxon>Micrococcales</taxon>
        <taxon>Dermacoccaceae</taxon>
        <taxon>Dermacoccus</taxon>
    </lineage>
</organism>
<dbReference type="Gene3D" id="3.90.550.10">
    <property type="entry name" value="Spore Coat Polysaccharide Biosynthesis Protein SpsA, Chain A"/>
    <property type="match status" value="1"/>
</dbReference>
<dbReference type="InterPro" id="IPR029044">
    <property type="entry name" value="Nucleotide-diphossugar_trans"/>
</dbReference>
<dbReference type="CDD" id="cd04181">
    <property type="entry name" value="NTP_transferase"/>
    <property type="match status" value="1"/>
</dbReference>
<dbReference type="Pfam" id="PF24894">
    <property type="entry name" value="Hexapep_GlmU"/>
    <property type="match status" value="1"/>
</dbReference>
<dbReference type="InterPro" id="IPR050486">
    <property type="entry name" value="Mannose-1P_guanyltransferase"/>
</dbReference>
<dbReference type="Gene3D" id="2.160.10.10">
    <property type="entry name" value="Hexapeptide repeat proteins"/>
    <property type="match status" value="1"/>
</dbReference>
<dbReference type="EMBL" id="QWLM01000002">
    <property type="protein sequence ID" value="RHW47592.1"/>
    <property type="molecule type" value="Genomic_DNA"/>
</dbReference>
<evidence type="ECO:0000313" key="4">
    <source>
        <dbReference type="Proteomes" id="UP000285376"/>
    </source>
</evidence>
<gene>
    <name evidence="3" type="ORF">D1832_02535</name>
</gene>
<name>A0A417ZAD5_9MICO</name>
<feature type="domain" description="Glucose-1-phosphate adenylyltransferase/Bifunctional protein GlmU-like C-terminal hexapeptide" evidence="2">
    <location>
        <begin position="249"/>
        <end position="312"/>
    </location>
</feature>
<protein>
    <submittedName>
        <fullName evidence="3">NDP-sugar synthase</fullName>
    </submittedName>
</protein>
<dbReference type="InterPro" id="IPR056818">
    <property type="entry name" value="GlmU/GlgC-like_hexapep"/>
</dbReference>
<dbReference type="InterPro" id="IPR005835">
    <property type="entry name" value="NTP_transferase_dom"/>
</dbReference>
<dbReference type="AlphaFoldDB" id="A0A417ZAD5"/>
<feature type="domain" description="Nucleotidyl transferase" evidence="1">
    <location>
        <begin position="5"/>
        <end position="234"/>
    </location>
</feature>
<dbReference type="PANTHER" id="PTHR22572">
    <property type="entry name" value="SUGAR-1-PHOSPHATE GUANYL TRANSFERASE"/>
    <property type="match status" value="1"/>
</dbReference>
<dbReference type="Proteomes" id="UP000285376">
    <property type="component" value="Unassembled WGS sequence"/>
</dbReference>
<comment type="caution">
    <text evidence="3">The sequence shown here is derived from an EMBL/GenBank/DDBJ whole genome shotgun (WGS) entry which is preliminary data.</text>
</comment>
<sequence length="324" mass="33808">MSLHAVILAGGYGSRMMPLTTRTPKHLLPIGDEPVIAHQLRRLAAAGVDSVTLATAHHAEAFLPALGHGERFGLHLRYTREPEPRGTGGALKHACAGLTLHPDDALVVINGDLVSDHDLAAHVRAHVHAGAPVATIHARPVDDASAFGLLHLDGDRITRFEEKPAGAPAGFVNAGTYVVSPSLLDLIPAGEVVSLERDVFPRAVALDEGVRVYREDARFADIGTPAALLAANLAWARDHVPSDRPNATSVLLGAQVAPTARVERCLAMPGAQIGADAVLTDSVLGPGCVIGDGAHLKGCVLGDGARVSPGLRLADAVLEVDERR</sequence>
<evidence type="ECO:0000259" key="1">
    <source>
        <dbReference type="Pfam" id="PF00483"/>
    </source>
</evidence>
<evidence type="ECO:0000313" key="3">
    <source>
        <dbReference type="EMBL" id="RHW47592.1"/>
    </source>
</evidence>
<proteinExistence type="predicted"/>